<evidence type="ECO:0000313" key="3">
    <source>
        <dbReference type="EMBL" id="RBA21694.1"/>
    </source>
</evidence>
<feature type="compositionally biased region" description="Low complexity" evidence="1">
    <location>
        <begin position="279"/>
        <end position="307"/>
    </location>
</feature>
<comment type="caution">
    <text evidence="3">The sequence shown here is derived from an EMBL/GenBank/DDBJ whole genome shotgun (WGS) entry which is preliminary data.</text>
</comment>
<protein>
    <recommendedName>
        <fullName evidence="5">Extracellular membrane protein CFEM domain-containing protein</fullName>
    </recommendedName>
</protein>
<organism evidence="3 4">
    <name type="scientific">Gibberella intermedia</name>
    <name type="common">Bulb rot disease fungus</name>
    <name type="synonym">Fusarium proliferatum</name>
    <dbReference type="NCBI Taxonomy" id="948311"/>
    <lineage>
        <taxon>Eukaryota</taxon>
        <taxon>Fungi</taxon>
        <taxon>Dikarya</taxon>
        <taxon>Ascomycota</taxon>
        <taxon>Pezizomycotina</taxon>
        <taxon>Sordariomycetes</taxon>
        <taxon>Hypocreomycetidae</taxon>
        <taxon>Hypocreales</taxon>
        <taxon>Nectriaceae</taxon>
        <taxon>Fusarium</taxon>
        <taxon>Fusarium fujikuroi species complex</taxon>
    </lineage>
</organism>
<evidence type="ECO:0000256" key="1">
    <source>
        <dbReference type="SAM" id="MobiDB-lite"/>
    </source>
</evidence>
<feature type="region of interest" description="Disordered" evidence="1">
    <location>
        <begin position="112"/>
        <end position="400"/>
    </location>
</feature>
<name>A0A365NLK6_GIBIN</name>
<feature type="compositionally biased region" description="Polar residues" evidence="1">
    <location>
        <begin position="308"/>
        <end position="324"/>
    </location>
</feature>
<proteinExistence type="predicted"/>
<feature type="compositionally biased region" description="Low complexity" evidence="1">
    <location>
        <begin position="143"/>
        <end position="159"/>
    </location>
</feature>
<feature type="compositionally biased region" description="Low complexity" evidence="1">
    <location>
        <begin position="365"/>
        <end position="400"/>
    </location>
</feature>
<evidence type="ECO:0000256" key="2">
    <source>
        <dbReference type="SAM" id="SignalP"/>
    </source>
</evidence>
<feature type="chain" id="PRO_5016926106" description="Extracellular membrane protein CFEM domain-containing protein" evidence="2">
    <location>
        <begin position="17"/>
        <end position="572"/>
    </location>
</feature>
<feature type="signal peptide" evidence="2">
    <location>
        <begin position="1"/>
        <end position="16"/>
    </location>
</feature>
<feature type="compositionally biased region" description="Low complexity" evidence="1">
    <location>
        <begin position="325"/>
        <end position="358"/>
    </location>
</feature>
<keyword evidence="2" id="KW-0732">Signal</keyword>
<dbReference type="AlphaFoldDB" id="A0A365NLK6"/>
<dbReference type="Proteomes" id="UP000251714">
    <property type="component" value="Unassembled WGS sequence"/>
</dbReference>
<gene>
    <name evidence="3" type="ORF">FPRO05_00043</name>
</gene>
<evidence type="ECO:0000313" key="4">
    <source>
        <dbReference type="Proteomes" id="UP000251714"/>
    </source>
</evidence>
<dbReference type="EMBL" id="PKMI01000001">
    <property type="protein sequence ID" value="RBA21694.1"/>
    <property type="molecule type" value="Genomic_DNA"/>
</dbReference>
<feature type="compositionally biased region" description="Low complexity" evidence="1">
    <location>
        <begin position="168"/>
        <end position="272"/>
    </location>
</feature>
<reference evidence="3 4" key="1">
    <citation type="submission" date="2017-12" db="EMBL/GenBank/DDBJ databases">
        <title>Genome sequence of the mycotoxigenic crop pathogen Fusarium proliferatum, strain ITEM 2341 from Date Palm.</title>
        <authorList>
            <person name="Almiman B.F."/>
            <person name="Shittu T.A."/>
            <person name="Muthumeenakshi S."/>
            <person name="Baroncelli R."/>
            <person name="Sreenivasaprasada S."/>
        </authorList>
    </citation>
    <scope>NUCLEOTIDE SEQUENCE [LARGE SCALE GENOMIC DNA]</scope>
    <source>
        <strain evidence="3 4">ITEM 2341</strain>
    </source>
</reference>
<evidence type="ECO:0008006" key="5">
    <source>
        <dbReference type="Google" id="ProtNLM"/>
    </source>
</evidence>
<accession>A0A365NLK6</accession>
<feature type="compositionally biased region" description="Polar residues" evidence="1">
    <location>
        <begin position="119"/>
        <end position="142"/>
    </location>
</feature>
<dbReference type="PROSITE" id="PS51257">
    <property type="entry name" value="PROKAR_LIPOPROTEIN"/>
    <property type="match status" value="1"/>
</dbReference>
<sequence length="572" mass="57258">MSKLLLLFSALSMVACQMLALEMEVCPVPVVLQPIVFIRKTPVLLSTELCEKTILTLGNTIFPVNLVPTIVEATYEVITTVTSTATVSEDRKPNINQPSNNIIGTESRVRAETLGTGEPSPSSSFSNTGNIPVPTGTASNAETSLTGGSSLSKSGSTSGQEGSKSQRGPSGTGSPPGSSTGQGFPTSSTVQKSSSSSSPPASSAGQDSSGSASPPFSSTARDSSGSASPPASSTAQVSPASSTGQGPPVSSTIQKSSSSGSPPASSTGQGPPVSSTDRNPSGSSNSPTSSTGQAGSTSLGGSSETGSPPASSTGQGPPVSSTDRNPSGSSNSPISSTGQAESTSQDSSGSSSPPASSTGPGGYSGTSSSLPSSTVATGDGSSSSTGTTQTQSSSTSSTKESSTTSISLCIITATPVPECCLNELPDGCQALETTNGVSLKPIIPECENALGSYITDDMKECWAGEFTDQSRGQYIADCLLYELEDCCITSLPQACSELRSKTGSAVVDGADQCRHALGPFVHGIASPCLDKDNITDQTQGQSIVDCLEVAYGFRSGPVTITDGEICPRTTSP</sequence>